<reference evidence="1" key="1">
    <citation type="submission" date="2022-07" db="EMBL/GenBank/DDBJ databases">
        <title>Genome Sequence of Leucocoprinus birnbaumii.</title>
        <authorList>
            <person name="Buettner E."/>
        </authorList>
    </citation>
    <scope>NUCLEOTIDE SEQUENCE</scope>
    <source>
        <strain evidence="1">VT141</strain>
    </source>
</reference>
<organism evidence="1 2">
    <name type="scientific">Leucocoprinus birnbaumii</name>
    <dbReference type="NCBI Taxonomy" id="56174"/>
    <lineage>
        <taxon>Eukaryota</taxon>
        <taxon>Fungi</taxon>
        <taxon>Dikarya</taxon>
        <taxon>Basidiomycota</taxon>
        <taxon>Agaricomycotina</taxon>
        <taxon>Agaricomycetes</taxon>
        <taxon>Agaricomycetidae</taxon>
        <taxon>Agaricales</taxon>
        <taxon>Agaricineae</taxon>
        <taxon>Agaricaceae</taxon>
        <taxon>Leucocoprinus</taxon>
    </lineage>
</organism>
<evidence type="ECO:0000313" key="1">
    <source>
        <dbReference type="EMBL" id="KAJ3568466.1"/>
    </source>
</evidence>
<dbReference type="SUPFAM" id="SSF81383">
    <property type="entry name" value="F-box domain"/>
    <property type="match status" value="1"/>
</dbReference>
<gene>
    <name evidence="1" type="ORF">NP233_g5700</name>
</gene>
<dbReference type="PANTHER" id="PTHR38926:SF5">
    <property type="entry name" value="F-BOX AND LEUCINE-RICH REPEAT PROTEIN 6"/>
    <property type="match status" value="1"/>
</dbReference>
<dbReference type="Gene3D" id="1.20.1280.50">
    <property type="match status" value="1"/>
</dbReference>
<keyword evidence="2" id="KW-1185">Reference proteome</keyword>
<comment type="caution">
    <text evidence="1">The sequence shown here is derived from an EMBL/GenBank/DDBJ whole genome shotgun (WGS) entry which is preliminary data.</text>
</comment>
<evidence type="ECO:0008006" key="3">
    <source>
        <dbReference type="Google" id="ProtNLM"/>
    </source>
</evidence>
<accession>A0AAD5YUD1</accession>
<proteinExistence type="predicted"/>
<dbReference type="EMBL" id="JANIEX010000344">
    <property type="protein sequence ID" value="KAJ3568466.1"/>
    <property type="molecule type" value="Genomic_DNA"/>
</dbReference>
<dbReference type="SUPFAM" id="SSF52047">
    <property type="entry name" value="RNI-like"/>
    <property type="match status" value="1"/>
</dbReference>
<dbReference type="AlphaFoldDB" id="A0AAD5YUD1"/>
<dbReference type="Proteomes" id="UP001213000">
    <property type="component" value="Unassembled WGS sequence"/>
</dbReference>
<sequence>MPTDSSAYLEPSYPSTIMNLPRDILHDIFLAYLNIGRHLSPVREPPWVLGLVCRAWREVALSDSNLWRALPPILLDSVKEEVRDSGHAFPRHHELIRRSRSAGLLVEFNFISVSRGSVILKSNIDLDSVLSPFIETCEQWETLGIYGVNIMHVMILFRDIRRRIPRLRELKIGFLMSGVSRRSTLEISFDLFKVAPTLTKITLCGYDVEQDFQRHQPVLPYEQLTHCHMFWNIVVPGQSNEGILHRLPKLESFLFTGVDIYHPQSLTTHFNLRGLHIHFCASSSLIETMKYLGDLSLPVLQHLTIERYFGPLDDEHENETEVYSPICVIPSVISLVDRSSCKLQSLDIPLRGLRRDTGLRPLFLLLPQLRELSMHQKNTLQMEDIISSLLVTPPLPPLLPSLEYLCLKGSMLPFSSDEIGAIRRVIANRLSLGNQPKALDLWVSPLSYLLLYAKGSEVDLKTLGQLHGKEMPNDVGFDVFRFMYRKDHEISTTLRGILKDLHLSLSQIPLRSNSAELFDSILPNALIFAYFMDLCSKSPTCNLDEEISGLLSSIQKQLLIILSDDSALDLVQWTISPYCGLIYIHPDHPLRVSPQRHSIFFGLTSREFGDDTEISVDGYRGRCLNLIHSVDRVGTADWL</sequence>
<protein>
    <recommendedName>
        <fullName evidence="3">F-box domain-containing protein</fullName>
    </recommendedName>
</protein>
<name>A0AAD5YUD1_9AGAR</name>
<dbReference type="PANTHER" id="PTHR38926">
    <property type="entry name" value="F-BOX DOMAIN CONTAINING PROTEIN, EXPRESSED"/>
    <property type="match status" value="1"/>
</dbReference>
<evidence type="ECO:0000313" key="2">
    <source>
        <dbReference type="Proteomes" id="UP001213000"/>
    </source>
</evidence>
<dbReference type="InterPro" id="IPR036047">
    <property type="entry name" value="F-box-like_dom_sf"/>
</dbReference>